<feature type="region of interest" description="N-terminal hotdog fold" evidence="8">
    <location>
        <begin position="910"/>
        <end position="1034"/>
    </location>
</feature>
<dbReference type="SMART" id="SM00822">
    <property type="entry name" value="PKS_KR"/>
    <property type="match status" value="1"/>
</dbReference>
<dbReference type="InterPro" id="IPR016035">
    <property type="entry name" value="Acyl_Trfase/lysoPLipase"/>
</dbReference>
<dbReference type="InterPro" id="IPR020841">
    <property type="entry name" value="PKS_Beta-ketoAc_synthase_dom"/>
</dbReference>
<dbReference type="RefSeq" id="WP_331787446.1">
    <property type="nucleotide sequence ID" value="NZ_JAVFKM010000009.1"/>
</dbReference>
<feature type="compositionally biased region" description="Pro residues" evidence="9">
    <location>
        <begin position="2070"/>
        <end position="2093"/>
    </location>
</feature>
<sequence length="2093" mass="222071">MSGISGDGCDVSSAPWAEPVAVIGAACRAPGGVDSLAALWRLLADERETVGPVPRDRWDADALAAGLPEGVACRIKRGGFLEGDLGAFDAQAFGISGAEATWMDPQHRLLLMIAWEACEHAGIPVDALRGSQTGVFAGMYWMDNYLRGHRSPQETEGYWFSGGVHGVGVGRVAYLLDLHGPSLSVDTACSSSLVAVHLACQSLRAGECGMALAGGVAAGLGPEVTIASSRWEMFSPTGRCHAFDKKADGYLRAEGCGVVVLKLLKDARRDGDRVLAVLRGSAVNQDGRSVRLTAPSAQAQAAVFAAALRRAGVRGEQVGMIEAHGTGTTIGDPLEFSAIKEVYGAGDYPCAVGSIKTNIGHTEAASGVMGLLKAIASLRHGRVPATLHFTEFHPQIDAGECRLHVPTSMESWPVPQGPRLAAVSSYGVGGTNAHVIVEAAGDDAATREGQESVAEEGGRAVYLLSGSSQAAVRRHAARLADWLDSGDGRSVPLADIAHTLAVRRSHGAQRAAVVAASHDELVSRLRQFGAQEETGGTAAGSVRPSGPGPVFVYSGHGSQWAGMCQGLLDTDEAFTAVIDELEPLLRQEAGFSLREVLVSEDTVTGVARVQPTLFAVQVALTAMWRARGVEPAAVIGHSMGEVAAAVACGALSVQDGVRVICRRARLLTRVTGGAMAAVQLSAGHVRQALVEQRAAEVEIAVIAAPESTVISGDAGTVERLVCLWERDGIGVARIQVDVASHSAQMDPILDDLRERLSELAPGRPGRRFYTTVADDPRAELLLDADYWVANQRRPVRFAAAVEAAAADGHRAFVEINVHAMLARAITATLAGCDAFVTPTLLRHGDEVLDFETHVAGLHCQGVPIAWHRQYGRGRLAEVPATCWDPGHHWIEPSALTCGGMVADAGGEPPHPLLGTRVRDPREPGRHLWQCDLAPHVTAWLRDHHAAGAPAMPGAAWAEMALSAARTIAPGGLCPRVRDLTFDAFLPLGTGGTRLISQGELRTEREASWQVASHTAGGGFERHSHATLTAAPQAAGPPPAQLDSLHAACPQHIDITAVRERWRTSCGISYGSAFDVIATLHVSPDGHAPEALAAVAIPDAARLLTRRFQWHPALLDGCLQSLLALWTTRIGLPPGSAYPLGIGELQVHGATADGVWCHVRATSLDTHQITGSLCLLNADGAVLAHADAIRFLHQPAHKTGRLQRYFHQLHWQRQDLIAPARTETGNWLAVTEGEPQGWHKQLLTELAARTPLTRLPIPADADEATLGDQLDAALTQTDPAFTDLLLIARQDDATDDQAVARAHRRIAHTITTVQHLDRIRPTTRLHLITHHTHSLPGDQHVALAHAGIRGLHRVLTYEHPALRPTLLDTDTLTSPGRIAAQLLTDDPEDEVAWRTDQRYVLRITPAPLTPHERRTISCTPHATPLQADTDGTTLTYTVQPSVDTPPGETTITVTATCSTDLGDDLPLMPCAGTTDHGTVAALVPTTAPTSRTTAAAHWTVPVPATSNAPQIACSLLPYLAAHYALHHLARLAAGERLLLHGATGTLTAAARHTATAAGADISISTPDKEPGLRLPARTVRPDQLADINPRFDVILDTDGRAAQDFGSLLAPGGRLITSRAGSRRPPTVTNHNTLTCTLDLASVLRDDADTASALLAEIGQALVQETLPPLPCTDHPLADLALTPGATPRDARPAVYRWPHGPLTAHIPPQQIPLIRPDGGYVITGGLGGLGLVLCRWLTGHGAGTIILSSRSSPTAEAATAIERLRTTGTRIDIISADIAEPGTAERLLQAAQRHGHRLRGIIHGAAVVDDAAIIRITPGLLERVWRPKANGAWLLHQASTRYDLDWWVAFSSFVPIIGSPGQAAYAAASAWLDELITHRRAAGLPALGINWGAWAEVGIGARTIGDRGFATIPLTDALDGLELLLTHARTHSSFVNIDFDKWLAPYPQAAAAPFFSNLLRQSTAALTTSRHEDPLAALRSADSSRRPALLARFITAQAAELLYCDPDRIAPHTSLLTVGVDSMIATQLLNRLQQSVGLTIPQSVLWANPTVTALTDYTLNHLPHQSPHTAPDPIPPNTPSLPPHTPARPAPPP</sequence>
<dbReference type="PROSITE" id="PS50075">
    <property type="entry name" value="CARRIER"/>
    <property type="match status" value="1"/>
</dbReference>
<dbReference type="Pfam" id="PF14765">
    <property type="entry name" value="PS-DH"/>
    <property type="match status" value="1"/>
</dbReference>
<dbReference type="SMART" id="SM01294">
    <property type="entry name" value="PKS_PP_betabranch"/>
    <property type="match status" value="1"/>
</dbReference>
<dbReference type="Gene3D" id="3.90.180.10">
    <property type="entry name" value="Medium-chain alcohol dehydrogenases, catalytic domain"/>
    <property type="match status" value="1"/>
</dbReference>
<dbReference type="Pfam" id="PF00698">
    <property type="entry name" value="Acyl_transf_1"/>
    <property type="match status" value="1"/>
</dbReference>
<evidence type="ECO:0000256" key="5">
    <source>
        <dbReference type="ARBA" id="ARBA00023194"/>
    </source>
</evidence>
<dbReference type="Gene3D" id="3.40.47.10">
    <property type="match status" value="1"/>
</dbReference>
<keyword evidence="5" id="KW-0045">Antibiotic biosynthesis</keyword>
<gene>
    <name evidence="13" type="ORF">RB636_18735</name>
</gene>
<dbReference type="SUPFAM" id="SSF53901">
    <property type="entry name" value="Thiolase-like"/>
    <property type="match status" value="1"/>
</dbReference>
<dbReference type="SMART" id="SM00827">
    <property type="entry name" value="PKS_AT"/>
    <property type="match status" value="1"/>
</dbReference>
<dbReference type="PROSITE" id="PS52004">
    <property type="entry name" value="KS3_2"/>
    <property type="match status" value="1"/>
</dbReference>
<feature type="domain" description="Carrier" evidence="10">
    <location>
        <begin position="1988"/>
        <end position="2062"/>
    </location>
</feature>
<protein>
    <submittedName>
        <fullName evidence="13">SDR family NAD(P)-dependent oxidoreductase</fullName>
    </submittedName>
</protein>
<dbReference type="Pfam" id="PF00550">
    <property type="entry name" value="PP-binding"/>
    <property type="match status" value="1"/>
</dbReference>
<dbReference type="CDD" id="cd00833">
    <property type="entry name" value="PKS"/>
    <property type="match status" value="1"/>
</dbReference>
<dbReference type="SUPFAM" id="SSF47336">
    <property type="entry name" value="ACP-like"/>
    <property type="match status" value="1"/>
</dbReference>
<proteinExistence type="predicted"/>
<dbReference type="InterPro" id="IPR049551">
    <property type="entry name" value="PKS_DH_C"/>
</dbReference>
<dbReference type="Gene3D" id="1.10.1200.10">
    <property type="entry name" value="ACP-like"/>
    <property type="match status" value="1"/>
</dbReference>
<dbReference type="InterPro" id="IPR036736">
    <property type="entry name" value="ACP-like_sf"/>
</dbReference>
<evidence type="ECO:0000256" key="1">
    <source>
        <dbReference type="ARBA" id="ARBA00004792"/>
    </source>
</evidence>
<dbReference type="InterPro" id="IPR016039">
    <property type="entry name" value="Thiolase-like"/>
</dbReference>
<dbReference type="InterPro" id="IPR018201">
    <property type="entry name" value="Ketoacyl_synth_AS"/>
</dbReference>
<evidence type="ECO:0000256" key="3">
    <source>
        <dbReference type="ARBA" id="ARBA00022553"/>
    </source>
</evidence>
<dbReference type="InterPro" id="IPR020843">
    <property type="entry name" value="ER"/>
</dbReference>
<dbReference type="InterPro" id="IPR042104">
    <property type="entry name" value="PKS_dehydratase_sf"/>
</dbReference>
<evidence type="ECO:0000256" key="2">
    <source>
        <dbReference type="ARBA" id="ARBA00022450"/>
    </source>
</evidence>
<dbReference type="Gene3D" id="3.10.129.110">
    <property type="entry name" value="Polyketide synthase dehydratase"/>
    <property type="match status" value="1"/>
</dbReference>
<evidence type="ECO:0000313" key="14">
    <source>
        <dbReference type="Proteomes" id="UP001348265"/>
    </source>
</evidence>
<dbReference type="SMART" id="SM00826">
    <property type="entry name" value="PKS_DH"/>
    <property type="match status" value="1"/>
</dbReference>
<feature type="domain" description="PKS/mFAS DH" evidence="12">
    <location>
        <begin position="910"/>
        <end position="1199"/>
    </location>
</feature>
<keyword evidence="4" id="KW-0808">Transferase</keyword>
<dbReference type="SMART" id="SM00823">
    <property type="entry name" value="PKS_PP"/>
    <property type="match status" value="1"/>
</dbReference>
<evidence type="ECO:0000313" key="13">
    <source>
        <dbReference type="EMBL" id="MEF3115211.1"/>
    </source>
</evidence>
<dbReference type="SUPFAM" id="SSF51735">
    <property type="entry name" value="NAD(P)-binding Rossmann-fold domains"/>
    <property type="match status" value="3"/>
</dbReference>
<evidence type="ECO:0000256" key="6">
    <source>
        <dbReference type="ARBA" id="ARBA00023268"/>
    </source>
</evidence>
<evidence type="ECO:0000256" key="9">
    <source>
        <dbReference type="SAM" id="MobiDB-lite"/>
    </source>
</evidence>
<dbReference type="Gene3D" id="3.30.70.250">
    <property type="entry name" value="Malonyl-CoA ACP transacylase, ACP-binding"/>
    <property type="match status" value="1"/>
</dbReference>
<comment type="caution">
    <text evidence="13">The sequence shown here is derived from an EMBL/GenBank/DDBJ whole genome shotgun (WGS) entry which is preliminary data.</text>
</comment>
<dbReference type="InterPro" id="IPR014043">
    <property type="entry name" value="Acyl_transferase_dom"/>
</dbReference>
<dbReference type="InterPro" id="IPR014030">
    <property type="entry name" value="Ketoacyl_synth_N"/>
</dbReference>
<dbReference type="InterPro" id="IPR020807">
    <property type="entry name" value="PKS_DH"/>
</dbReference>
<dbReference type="SMART" id="SM00829">
    <property type="entry name" value="PKS_ER"/>
    <property type="match status" value="1"/>
</dbReference>
<dbReference type="PANTHER" id="PTHR43775">
    <property type="entry name" value="FATTY ACID SYNTHASE"/>
    <property type="match status" value="1"/>
</dbReference>
<reference evidence="13 14" key="1">
    <citation type="submission" date="2023-08" db="EMBL/GenBank/DDBJ databases">
        <authorList>
            <person name="Sharma P."/>
            <person name="Verma V."/>
            <person name="Mohan M.K."/>
            <person name="Dubey A.K."/>
        </authorList>
    </citation>
    <scope>NUCLEOTIDE SEQUENCE [LARGE SCALE GENOMIC DNA]</scope>
    <source>
        <strain evidence="13 14">ADP4</strain>
    </source>
</reference>
<keyword evidence="3" id="KW-0597">Phosphoprotein</keyword>
<evidence type="ECO:0000259" key="10">
    <source>
        <dbReference type="PROSITE" id="PS50075"/>
    </source>
</evidence>
<dbReference type="SUPFAM" id="SSF55048">
    <property type="entry name" value="Probable ACP-binding domain of malonyl-CoA ACP transacylase"/>
    <property type="match status" value="1"/>
</dbReference>
<evidence type="ECO:0000259" key="11">
    <source>
        <dbReference type="PROSITE" id="PS52004"/>
    </source>
</evidence>
<dbReference type="Gene3D" id="3.40.50.720">
    <property type="entry name" value="NAD(P)-binding Rossmann-like Domain"/>
    <property type="match status" value="3"/>
</dbReference>
<dbReference type="InterPro" id="IPR001227">
    <property type="entry name" value="Ac_transferase_dom_sf"/>
</dbReference>
<dbReference type="InterPro" id="IPR014031">
    <property type="entry name" value="Ketoacyl_synth_C"/>
</dbReference>
<keyword evidence="2" id="KW-0596">Phosphopantetheine</keyword>
<evidence type="ECO:0000259" key="12">
    <source>
        <dbReference type="PROSITE" id="PS52019"/>
    </source>
</evidence>
<accession>A0ABU7WUL7</accession>
<dbReference type="InterPro" id="IPR009081">
    <property type="entry name" value="PP-bd_ACP"/>
</dbReference>
<dbReference type="SMART" id="SM00825">
    <property type="entry name" value="PKS_KS"/>
    <property type="match status" value="1"/>
</dbReference>
<dbReference type="InterPro" id="IPR020806">
    <property type="entry name" value="PKS_PP-bd"/>
</dbReference>
<comment type="pathway">
    <text evidence="1">Antibiotic biosynthesis.</text>
</comment>
<dbReference type="Proteomes" id="UP001348265">
    <property type="component" value="Unassembled WGS sequence"/>
</dbReference>
<keyword evidence="7" id="KW-0012">Acyltransferase</keyword>
<dbReference type="PROSITE" id="PS00606">
    <property type="entry name" value="KS3_1"/>
    <property type="match status" value="1"/>
</dbReference>
<feature type="active site" description="Proton acceptor; for dehydratase activity" evidence="8">
    <location>
        <position position="943"/>
    </location>
</feature>
<dbReference type="InterPro" id="IPR032821">
    <property type="entry name" value="PKS_assoc"/>
</dbReference>
<dbReference type="PROSITE" id="PS52019">
    <property type="entry name" value="PKS_MFAS_DH"/>
    <property type="match status" value="1"/>
</dbReference>
<dbReference type="Gene3D" id="3.40.366.10">
    <property type="entry name" value="Malonyl-Coenzyme A Acyl Carrier Protein, domain 2"/>
    <property type="match status" value="1"/>
</dbReference>
<feature type="region of interest" description="Disordered" evidence="9">
    <location>
        <begin position="2062"/>
        <end position="2093"/>
    </location>
</feature>
<evidence type="ECO:0000256" key="8">
    <source>
        <dbReference type="PROSITE-ProRule" id="PRU01363"/>
    </source>
</evidence>
<organism evidence="13 14">
    <name type="scientific">Streptomyces chrestomyceticus</name>
    <dbReference type="NCBI Taxonomy" id="68185"/>
    <lineage>
        <taxon>Bacteria</taxon>
        <taxon>Bacillati</taxon>
        <taxon>Actinomycetota</taxon>
        <taxon>Actinomycetes</taxon>
        <taxon>Kitasatosporales</taxon>
        <taxon>Streptomycetaceae</taxon>
        <taxon>Streptomyces</taxon>
    </lineage>
</organism>
<name>A0ABU7WUL7_9ACTN</name>
<dbReference type="Pfam" id="PF02801">
    <property type="entry name" value="Ketoacyl-synt_C"/>
    <property type="match status" value="1"/>
</dbReference>
<dbReference type="InterPro" id="IPR013968">
    <property type="entry name" value="PKS_KR"/>
</dbReference>
<keyword evidence="6" id="KW-0511">Multifunctional enzyme</keyword>
<dbReference type="InterPro" id="IPR057326">
    <property type="entry name" value="KR_dom"/>
</dbReference>
<keyword evidence="14" id="KW-1185">Reference proteome</keyword>
<dbReference type="Pfam" id="PF00109">
    <property type="entry name" value="ketoacyl-synt"/>
    <property type="match status" value="1"/>
</dbReference>
<evidence type="ECO:0000256" key="4">
    <source>
        <dbReference type="ARBA" id="ARBA00022679"/>
    </source>
</evidence>
<feature type="active site" description="Proton donor; for dehydratase activity" evidence="8">
    <location>
        <position position="1115"/>
    </location>
</feature>
<dbReference type="InterPro" id="IPR036291">
    <property type="entry name" value="NAD(P)-bd_dom_sf"/>
</dbReference>
<dbReference type="Pfam" id="PF21089">
    <property type="entry name" value="PKS_DH_N"/>
    <property type="match status" value="1"/>
</dbReference>
<dbReference type="PANTHER" id="PTHR43775:SF37">
    <property type="entry name" value="SI:DKEY-61P9.11"/>
    <property type="match status" value="1"/>
</dbReference>
<dbReference type="InterPro" id="IPR016036">
    <property type="entry name" value="Malonyl_transacylase_ACP-bd"/>
</dbReference>
<dbReference type="InterPro" id="IPR050091">
    <property type="entry name" value="PKS_NRPS_Biosynth_Enz"/>
</dbReference>
<dbReference type="InterPro" id="IPR049552">
    <property type="entry name" value="PKS_DH_N"/>
</dbReference>
<dbReference type="SUPFAM" id="SSF52151">
    <property type="entry name" value="FabD/lysophospholipase-like"/>
    <property type="match status" value="1"/>
</dbReference>
<dbReference type="InterPro" id="IPR006162">
    <property type="entry name" value="Ppantetheine_attach_site"/>
</dbReference>
<dbReference type="Pfam" id="PF16197">
    <property type="entry name" value="KAsynt_C_assoc"/>
    <property type="match status" value="1"/>
</dbReference>
<dbReference type="EMBL" id="JAVFKM010000009">
    <property type="protein sequence ID" value="MEF3115211.1"/>
    <property type="molecule type" value="Genomic_DNA"/>
</dbReference>
<feature type="region of interest" description="C-terminal hotdog fold" evidence="8">
    <location>
        <begin position="1049"/>
        <end position="1199"/>
    </location>
</feature>
<dbReference type="Pfam" id="PF08659">
    <property type="entry name" value="KR"/>
    <property type="match status" value="1"/>
</dbReference>
<feature type="domain" description="Ketosynthase family 3 (KS3)" evidence="11">
    <location>
        <begin position="17"/>
        <end position="439"/>
    </location>
</feature>
<dbReference type="InterPro" id="IPR049900">
    <property type="entry name" value="PKS_mFAS_DH"/>
</dbReference>
<evidence type="ECO:0000256" key="7">
    <source>
        <dbReference type="ARBA" id="ARBA00023315"/>
    </source>
</evidence>
<dbReference type="PROSITE" id="PS00012">
    <property type="entry name" value="PHOSPHOPANTETHEINE"/>
    <property type="match status" value="1"/>
</dbReference>